<evidence type="ECO:0000256" key="5">
    <source>
        <dbReference type="ARBA" id="ARBA00022801"/>
    </source>
</evidence>
<evidence type="ECO:0000256" key="3">
    <source>
        <dbReference type="ARBA" id="ARBA00007658"/>
    </source>
</evidence>
<keyword evidence="15" id="KW-0472">Membrane</keyword>
<comment type="catalytic activity">
    <reaction evidence="9">
        <text>N(4)-(alpha-D-Man-(1-&gt;2)-alpha-D-Man-(1-&gt;2)-alpha-D-Man-(1-&gt;3)-[alpha-D-Man-(1-&gt;2)-alpha-D-Man-(1-&gt;3)-[alpha-D-Man-(1-&gt;2)-alpha-D-Man-(1-&gt;6)]-alpha-D-Man-(1-&gt;6)]-beta-D-Man-(1-&gt;4)-beta-D-GlcNAc-(1-&gt;4)-beta-D-GlcNAc)-L-asparaginyl-[protein] (N-glucan mannose isomer 9A1,2,3B1,2,3) + 4 H2O = N(4)-(alpha-D-Man-(1-&gt;3)-[alpha-D-Man-(1-&gt;3)-[alpha-D-Man-(1-&gt;6)]-alpha-D-Man-(1-&gt;6)]-beta-D-Man-(1-&gt;4)-beta-D-GlcNAc-(1-&gt;4)-beta-D-GlcNAc)-L-asparaginyl-[protein] (N-glucan mannose isomer 5A1,2) + 4 beta-D-mannose</text>
        <dbReference type="Rhea" id="RHEA:56008"/>
        <dbReference type="Rhea" id="RHEA-COMP:14356"/>
        <dbReference type="Rhea" id="RHEA-COMP:14367"/>
        <dbReference type="ChEBI" id="CHEBI:15377"/>
        <dbReference type="ChEBI" id="CHEBI:28563"/>
        <dbReference type="ChEBI" id="CHEBI:59087"/>
        <dbReference type="ChEBI" id="CHEBI:139493"/>
        <dbReference type="EC" id="3.2.1.113"/>
    </reaction>
</comment>
<keyword evidence="7 12" id="KW-1015">Disulfide bond</keyword>
<dbReference type="GO" id="GO:0005975">
    <property type="term" value="P:carbohydrate metabolic process"/>
    <property type="evidence" value="ECO:0007669"/>
    <property type="project" value="InterPro"/>
</dbReference>
<dbReference type="SUPFAM" id="SSF48225">
    <property type="entry name" value="Seven-hairpin glycosidases"/>
    <property type="match status" value="1"/>
</dbReference>
<dbReference type="AlphaFoldDB" id="A0A4P6XSA5"/>
<keyword evidence="15" id="KW-0812">Transmembrane</keyword>
<evidence type="ECO:0000256" key="9">
    <source>
        <dbReference type="ARBA" id="ARBA00048605"/>
    </source>
</evidence>
<feature type="active site" evidence="10">
    <location>
        <position position="455"/>
    </location>
</feature>
<reference evidence="17" key="1">
    <citation type="submission" date="2019-03" db="EMBL/GenBank/DDBJ databases">
        <title>Snf2 controls pulcherriminic acid biosynthesis and connects pigmentation and antifungal activity of the yeast Metschnikowia pulcherrima.</title>
        <authorList>
            <person name="Gore-Lloyd D."/>
            <person name="Sumann I."/>
            <person name="Brachmann A.O."/>
            <person name="Schneeberger K."/>
            <person name="Ortiz-Merino R.A."/>
            <person name="Moreno-Beltran M."/>
            <person name="Schlaefli M."/>
            <person name="Kirner P."/>
            <person name="Santos Kron A."/>
            <person name="Wolfe K.H."/>
            <person name="Piel J."/>
            <person name="Ahrens C.H."/>
            <person name="Henk D."/>
            <person name="Freimoser F.M."/>
        </authorList>
    </citation>
    <scope>NUCLEOTIDE SEQUENCE [LARGE SCALE GENOMIC DNA]</scope>
    <source>
        <strain evidence="17">APC 1.2</strain>
    </source>
</reference>
<feature type="region of interest" description="Disordered" evidence="14">
    <location>
        <begin position="21"/>
        <end position="40"/>
    </location>
</feature>
<feature type="region of interest" description="Disordered" evidence="14">
    <location>
        <begin position="565"/>
        <end position="637"/>
    </location>
</feature>
<dbReference type="InterPro" id="IPR012341">
    <property type="entry name" value="6hp_glycosidase-like_sf"/>
</dbReference>
<keyword evidence="6 11" id="KW-0106">Calcium</keyword>
<dbReference type="InterPro" id="IPR001382">
    <property type="entry name" value="Glyco_hydro_47"/>
</dbReference>
<evidence type="ECO:0000313" key="17">
    <source>
        <dbReference type="Proteomes" id="UP000292447"/>
    </source>
</evidence>
<feature type="active site" description="Proton donor" evidence="10">
    <location>
        <position position="427"/>
    </location>
</feature>
<organism evidence="16 17">
    <name type="scientific">Metschnikowia aff. pulcherrima</name>
    <dbReference type="NCBI Taxonomy" id="2163413"/>
    <lineage>
        <taxon>Eukaryota</taxon>
        <taxon>Fungi</taxon>
        <taxon>Dikarya</taxon>
        <taxon>Ascomycota</taxon>
        <taxon>Saccharomycotina</taxon>
        <taxon>Pichiomycetes</taxon>
        <taxon>Metschnikowiaceae</taxon>
        <taxon>Metschnikowia</taxon>
    </lineage>
</organism>
<feature type="disulfide bond" evidence="12">
    <location>
        <begin position="370"/>
        <end position="413"/>
    </location>
</feature>
<feature type="transmembrane region" description="Helical" evidence="15">
    <location>
        <begin position="50"/>
        <end position="69"/>
    </location>
</feature>
<name>A0A4P6XSA5_9ASCO</name>
<dbReference type="GO" id="GO:0005509">
    <property type="term" value="F:calcium ion binding"/>
    <property type="evidence" value="ECO:0007669"/>
    <property type="project" value="InterPro"/>
</dbReference>
<keyword evidence="15" id="KW-1133">Transmembrane helix</keyword>
<evidence type="ECO:0000256" key="14">
    <source>
        <dbReference type="SAM" id="MobiDB-lite"/>
    </source>
</evidence>
<evidence type="ECO:0000256" key="10">
    <source>
        <dbReference type="PIRSR" id="PIRSR601382-1"/>
    </source>
</evidence>
<keyword evidence="5 13" id="KW-0378">Hydrolase</keyword>
<feature type="binding site" evidence="11">
    <location>
        <position position="546"/>
    </location>
    <ligand>
        <name>Ca(2+)</name>
        <dbReference type="ChEBI" id="CHEBI:29108"/>
    </ligand>
</feature>
<evidence type="ECO:0000256" key="6">
    <source>
        <dbReference type="ARBA" id="ARBA00022837"/>
    </source>
</evidence>
<feature type="active site" description="Proton donor" evidence="10">
    <location>
        <position position="171"/>
    </location>
</feature>
<dbReference type="PRINTS" id="PR00747">
    <property type="entry name" value="GLYHDRLASE47"/>
</dbReference>
<dbReference type="PANTHER" id="PTHR11742:SF55">
    <property type="entry name" value="ENDOPLASMIC RETICULUM MANNOSYL-OLIGOSACCHARIDE 1,2-ALPHA-MANNOSIDASE"/>
    <property type="match status" value="1"/>
</dbReference>
<comment type="cofactor">
    <cofactor evidence="1 11">
        <name>Ca(2+)</name>
        <dbReference type="ChEBI" id="CHEBI:29108"/>
    </cofactor>
</comment>
<comment type="catalytic activity">
    <reaction evidence="8">
        <text>N(4)-(alpha-D-Man-(1-&gt;2)-alpha-D-Man-(1-&gt;2)-alpha-D-Man-(1-&gt;3)-[alpha-D-Man-(1-&gt;3)-[alpha-D-Man-(1-&gt;2)-alpha-D-Man-(1-&gt;6)]-alpha-D-Man-(1-&gt;6)]-beta-D-Man-(1-&gt;4)-beta-D-GlcNAc-(1-&gt;4)-beta-D-GlcNAc)-L-asparaginyl-[protein] (N-glucan mannose isomer 8A1,2,3B1,3) + 3 H2O = N(4)-(alpha-D-Man-(1-&gt;3)-[alpha-D-Man-(1-&gt;3)-[alpha-D-Man-(1-&gt;6)]-alpha-D-Man-(1-&gt;6)]-beta-D-Man-(1-&gt;4)-beta-D-GlcNAc-(1-&gt;4)-beta-D-GlcNAc)-L-asparaginyl-[protein] (N-glucan mannose isomer 5A1,2) + 3 beta-D-mannose</text>
        <dbReference type="Rhea" id="RHEA:56028"/>
        <dbReference type="Rhea" id="RHEA-COMP:14358"/>
        <dbReference type="Rhea" id="RHEA-COMP:14367"/>
        <dbReference type="ChEBI" id="CHEBI:15377"/>
        <dbReference type="ChEBI" id="CHEBI:28563"/>
        <dbReference type="ChEBI" id="CHEBI:59087"/>
        <dbReference type="ChEBI" id="CHEBI:60628"/>
        <dbReference type="EC" id="3.2.1.113"/>
    </reaction>
</comment>
<evidence type="ECO:0000256" key="12">
    <source>
        <dbReference type="PIRSR" id="PIRSR601382-3"/>
    </source>
</evidence>
<dbReference type="EMBL" id="CP034458">
    <property type="protein sequence ID" value="QBM88831.1"/>
    <property type="molecule type" value="Genomic_DNA"/>
</dbReference>
<feature type="compositionally biased region" description="Basic and acidic residues" evidence="14">
    <location>
        <begin position="611"/>
        <end position="637"/>
    </location>
</feature>
<keyword evidence="4 11" id="KW-0479">Metal-binding</keyword>
<feature type="active site" evidence="10">
    <location>
        <position position="303"/>
    </location>
</feature>
<evidence type="ECO:0000256" key="13">
    <source>
        <dbReference type="RuleBase" id="RU361193"/>
    </source>
</evidence>
<dbReference type="STRING" id="2163413.A0A4P6XSA5"/>
<evidence type="ECO:0000256" key="11">
    <source>
        <dbReference type="PIRSR" id="PIRSR601382-2"/>
    </source>
</evidence>
<gene>
    <name evidence="16" type="primary">MPUL0C08120</name>
    <name evidence="16" type="ORF">METSCH_C08120</name>
</gene>
<evidence type="ECO:0000256" key="15">
    <source>
        <dbReference type="SAM" id="Phobius"/>
    </source>
</evidence>
<dbReference type="Pfam" id="PF01532">
    <property type="entry name" value="Glyco_hydro_47"/>
    <property type="match status" value="1"/>
</dbReference>
<dbReference type="GO" id="GO:0005783">
    <property type="term" value="C:endoplasmic reticulum"/>
    <property type="evidence" value="ECO:0007669"/>
    <property type="project" value="TreeGrafter"/>
</dbReference>
<dbReference type="InterPro" id="IPR036026">
    <property type="entry name" value="Seven-hairpin_glycosidases"/>
</dbReference>
<dbReference type="PANTHER" id="PTHR11742">
    <property type="entry name" value="MANNOSYL-OLIGOSACCHARIDE ALPHA-1,2-MANNOSIDASE-RELATED"/>
    <property type="match status" value="1"/>
</dbReference>
<sequence>MNPFLRKKGDFTLYSRTPKNQSLPLYKDKPSAQKSAFSPVKDRKKSKKVMLVRAALSTVALYIVYYFVLGSVQIPSFGRQSAISWPQAKQEVRDVFLESWRSYEENAWGKDEFHPVSGKGKNMGPKPLGWFIVDTLDTLWIMDCKTEFAKAKDWVKNELNYKFNYNVNVFETTIRMLGGLLSAFHLSEDDLFLEKAVDLANSLKGGFDSNTGIPFSSVNLLTGKGIKNHVDNGASSTAEVSTLQMEFRYLAKLTGEELYWSTAEKVMEVLDANKPEDGLVPIYVNPDTGKYQGNLIRLGSRGDSYYEYLLKQFLQTKNEEPVYWQMYKESLAGVKKHLVSKSKPNGLTFIGELDNGIGGPLSPKMDHLVCFYGGLVALGATNGLTLEEARKLPFWDEDKESDFKLGEELTHTCYKMYSEVETGLSPEIVVFNTEQDSVKDFHIKPLDRHNLQRPETVESLYYLYKLTGDEKYRKWGYEIFRSFVNHTRVLGKDGKVTYTSLKDVTSVPPKYLDNMESFWLAETLKYLYLLFDDDDKLPLTDYVFNTEAHPLPKFDMKPLFKTGWSRKEGDERGSNAFSPSVGSGGLPEPLSVSEPQKVDKKNPPKAAPVAKKLDQELDEELSKNPSIKEEEEKAKKKVEEALKEIKEVIN</sequence>
<dbReference type="GO" id="GO:0004571">
    <property type="term" value="F:mannosyl-oligosaccharide 1,2-alpha-mannosidase activity"/>
    <property type="evidence" value="ECO:0007669"/>
    <property type="project" value="UniProtKB-EC"/>
</dbReference>
<dbReference type="Gene3D" id="1.50.10.10">
    <property type="match status" value="1"/>
</dbReference>
<dbReference type="EC" id="3.2.1.-" evidence="13"/>
<dbReference type="GO" id="GO:0016020">
    <property type="term" value="C:membrane"/>
    <property type="evidence" value="ECO:0007669"/>
    <property type="project" value="InterPro"/>
</dbReference>
<dbReference type="Proteomes" id="UP000292447">
    <property type="component" value="Chromosome III"/>
</dbReference>
<keyword evidence="17" id="KW-1185">Reference proteome</keyword>
<evidence type="ECO:0000256" key="7">
    <source>
        <dbReference type="ARBA" id="ARBA00023157"/>
    </source>
</evidence>
<keyword evidence="13" id="KW-0326">Glycosidase</keyword>
<evidence type="ECO:0000256" key="4">
    <source>
        <dbReference type="ARBA" id="ARBA00022723"/>
    </source>
</evidence>
<evidence type="ECO:0000256" key="8">
    <source>
        <dbReference type="ARBA" id="ARBA00047669"/>
    </source>
</evidence>
<evidence type="ECO:0000256" key="1">
    <source>
        <dbReference type="ARBA" id="ARBA00001913"/>
    </source>
</evidence>
<accession>A0A4P6XSA5</accession>
<dbReference type="GO" id="GO:0036503">
    <property type="term" value="P:ERAD pathway"/>
    <property type="evidence" value="ECO:0007669"/>
    <property type="project" value="UniProtKB-ARBA"/>
</dbReference>
<dbReference type="InterPro" id="IPR050749">
    <property type="entry name" value="Glycosyl_Hydrolase_47"/>
</dbReference>
<protein>
    <recommendedName>
        <fullName evidence="13">alpha-1,2-Mannosidase</fullName>
        <ecNumber evidence="13">3.2.1.-</ecNumber>
    </recommendedName>
</protein>
<comment type="similarity">
    <text evidence="3 13">Belongs to the glycosyl hydrolase 47 family.</text>
</comment>
<comment type="pathway">
    <text evidence="2">Protein modification; protein glycosylation.</text>
</comment>
<proteinExistence type="inferred from homology"/>
<evidence type="ECO:0000313" key="16">
    <source>
        <dbReference type="EMBL" id="QBM88831.1"/>
    </source>
</evidence>
<evidence type="ECO:0000256" key="2">
    <source>
        <dbReference type="ARBA" id="ARBA00004922"/>
    </source>
</evidence>